<dbReference type="PROSITE" id="PS51352">
    <property type="entry name" value="THIOREDOXIN_2"/>
    <property type="match status" value="1"/>
</dbReference>
<dbReference type="CDD" id="cd03010">
    <property type="entry name" value="TlpA_like_DsbE"/>
    <property type="match status" value="1"/>
</dbReference>
<dbReference type="PANTHER" id="PTHR42852:SF6">
    <property type="entry name" value="THIOL:DISULFIDE INTERCHANGE PROTEIN DSBE"/>
    <property type="match status" value="1"/>
</dbReference>
<dbReference type="SUPFAM" id="SSF52833">
    <property type="entry name" value="Thioredoxin-like"/>
    <property type="match status" value="1"/>
</dbReference>
<dbReference type="InterPro" id="IPR017937">
    <property type="entry name" value="Thioredoxin_CS"/>
</dbReference>
<dbReference type="NCBIfam" id="TIGR00385">
    <property type="entry name" value="dsbE"/>
    <property type="match status" value="1"/>
</dbReference>
<dbReference type="GO" id="GO:0017004">
    <property type="term" value="P:cytochrome complex assembly"/>
    <property type="evidence" value="ECO:0007669"/>
    <property type="project" value="UniProtKB-KW"/>
</dbReference>
<comment type="caution">
    <text evidence="7">The sequence shown here is derived from an EMBL/GenBank/DDBJ whole genome shotgun (WGS) entry which is preliminary data.</text>
</comment>
<name>E8KEE9_9PAST</name>
<comment type="similarity">
    <text evidence="2">Belongs to the thioredoxin family. DsbE subfamily.</text>
</comment>
<dbReference type="InterPro" id="IPR036249">
    <property type="entry name" value="Thioredoxin-like_sf"/>
</dbReference>
<dbReference type="GO" id="GO:0015036">
    <property type="term" value="F:disulfide oxidoreductase activity"/>
    <property type="evidence" value="ECO:0007669"/>
    <property type="project" value="InterPro"/>
</dbReference>
<evidence type="ECO:0000256" key="2">
    <source>
        <dbReference type="ARBA" id="ARBA00007758"/>
    </source>
</evidence>
<dbReference type="PANTHER" id="PTHR42852">
    <property type="entry name" value="THIOL:DISULFIDE INTERCHANGE PROTEIN DSBE"/>
    <property type="match status" value="1"/>
</dbReference>
<protein>
    <submittedName>
        <fullName evidence="7">Periplasmic protein thiol:disulfide oxidoreductase, DsbE subfamily</fullName>
    </submittedName>
</protein>
<evidence type="ECO:0000256" key="3">
    <source>
        <dbReference type="ARBA" id="ARBA00022748"/>
    </source>
</evidence>
<dbReference type="AlphaFoldDB" id="E8KEE9"/>
<dbReference type="Proteomes" id="UP000005467">
    <property type="component" value="Unassembled WGS sequence"/>
</dbReference>
<evidence type="ECO:0000313" key="7">
    <source>
        <dbReference type="EMBL" id="EFX92695.1"/>
    </source>
</evidence>
<evidence type="ECO:0000259" key="6">
    <source>
        <dbReference type="PROSITE" id="PS51352"/>
    </source>
</evidence>
<dbReference type="Pfam" id="PF08534">
    <property type="entry name" value="Redoxin"/>
    <property type="match status" value="1"/>
</dbReference>
<dbReference type="InterPro" id="IPR050553">
    <property type="entry name" value="Thioredoxin_ResA/DsbE_sf"/>
</dbReference>
<dbReference type="HOGENOM" id="CLU_042529_19_1_6"/>
<proteinExistence type="inferred from homology"/>
<sequence>MQNFKQNRPLVMNKKLLLPLIIFLALTVTFMVQLSRNAQGDDPKKLESALVGKTIPNFQLESVLDEKQLLDQNIVKTGKPRLLTVWATWCPTCYAEHEYLTLLAKQGVEIVGVDYKDERPKAMKFLANYGNPYKANIYDPKGSLGLDLGVYGAPETFIIDGKGVIHYRHAGDVNDQVWNEVLKPIYDGLK</sequence>
<evidence type="ECO:0000313" key="8">
    <source>
        <dbReference type="Proteomes" id="UP000005467"/>
    </source>
</evidence>
<accession>E8KEE9</accession>
<keyword evidence="4" id="KW-1015">Disulfide bond</keyword>
<evidence type="ECO:0000256" key="5">
    <source>
        <dbReference type="ARBA" id="ARBA00023284"/>
    </source>
</evidence>
<dbReference type="Gene3D" id="3.40.30.10">
    <property type="entry name" value="Glutaredoxin"/>
    <property type="match status" value="1"/>
</dbReference>
<dbReference type="GO" id="GO:0005886">
    <property type="term" value="C:plasma membrane"/>
    <property type="evidence" value="ECO:0007669"/>
    <property type="project" value="UniProtKB-SubCell"/>
</dbReference>
<dbReference type="InterPro" id="IPR013740">
    <property type="entry name" value="Redoxin"/>
</dbReference>
<keyword evidence="3" id="KW-0201">Cytochrome c-type biogenesis</keyword>
<keyword evidence="5" id="KW-0676">Redox-active center</keyword>
<reference evidence="7 8" key="1">
    <citation type="submission" date="2011-01" db="EMBL/GenBank/DDBJ databases">
        <authorList>
            <person name="Muzny D."/>
            <person name="Qin X."/>
            <person name="Deng J."/>
            <person name="Jiang H."/>
            <person name="Liu Y."/>
            <person name="Qu J."/>
            <person name="Song X.-Z."/>
            <person name="Zhang L."/>
            <person name="Thornton R."/>
            <person name="Coyle M."/>
            <person name="Francisco L."/>
            <person name="Jackson L."/>
            <person name="Javaid M."/>
            <person name="Korchina V."/>
            <person name="Kovar C."/>
            <person name="Mata R."/>
            <person name="Mathew T."/>
            <person name="Ngo R."/>
            <person name="Nguyen L."/>
            <person name="Nguyen N."/>
            <person name="Okwuonu G."/>
            <person name="Ongeri F."/>
            <person name="Pham C."/>
            <person name="Simmons D."/>
            <person name="Wilczek-Boney K."/>
            <person name="Hale W."/>
            <person name="Jakkamsetti A."/>
            <person name="Pham P."/>
            <person name="Ruth R."/>
            <person name="San Lucas F."/>
            <person name="Warren J."/>
            <person name="Zhang J."/>
            <person name="Zhao Z."/>
            <person name="Zhou C."/>
            <person name="Zhu D."/>
            <person name="Lee S."/>
            <person name="Bess C."/>
            <person name="Blankenburg K."/>
            <person name="Forbes L."/>
            <person name="Fu Q."/>
            <person name="Gubbala S."/>
            <person name="Hirani K."/>
            <person name="Jayaseelan J.C."/>
            <person name="Lara F."/>
            <person name="Munidasa M."/>
            <person name="Palculict T."/>
            <person name="Patil S."/>
            <person name="Pu L.-L."/>
            <person name="Saada N."/>
            <person name="Tang L."/>
            <person name="Weissenberger G."/>
            <person name="Zhu Y."/>
            <person name="Hemphill L."/>
            <person name="Shang Y."/>
            <person name="Youmans B."/>
            <person name="Ayvaz T."/>
            <person name="Ross M."/>
            <person name="Santibanez J."/>
            <person name="Aqrawi P."/>
            <person name="Gross S."/>
            <person name="Joshi V."/>
            <person name="Fowler G."/>
            <person name="Nazareth L."/>
            <person name="Reid J."/>
            <person name="Worley K."/>
            <person name="Petrosino J."/>
            <person name="Highlander S."/>
            <person name="Gibbs R."/>
        </authorList>
    </citation>
    <scope>NUCLEOTIDE SEQUENCE [LARGE SCALE GENOMIC DNA]</scope>
    <source>
        <strain evidence="7 8">ATCC 25976</strain>
    </source>
</reference>
<evidence type="ECO:0000256" key="4">
    <source>
        <dbReference type="ARBA" id="ARBA00023157"/>
    </source>
</evidence>
<keyword evidence="8" id="KW-1185">Reference proteome</keyword>
<organism evidence="7 8">
    <name type="scientific">Actinobacillus ureae ATCC 25976</name>
    <dbReference type="NCBI Taxonomy" id="887324"/>
    <lineage>
        <taxon>Bacteria</taxon>
        <taxon>Pseudomonadati</taxon>
        <taxon>Pseudomonadota</taxon>
        <taxon>Gammaproteobacteria</taxon>
        <taxon>Pasteurellales</taxon>
        <taxon>Pasteurellaceae</taxon>
        <taxon>Actinobacillus</taxon>
    </lineage>
</organism>
<dbReference type="EMBL" id="AEVG01000017">
    <property type="protein sequence ID" value="EFX92695.1"/>
    <property type="molecule type" value="Genomic_DNA"/>
</dbReference>
<feature type="domain" description="Thioredoxin" evidence="6">
    <location>
        <begin position="49"/>
        <end position="187"/>
    </location>
</feature>
<dbReference type="PROSITE" id="PS00194">
    <property type="entry name" value="THIOREDOXIN_1"/>
    <property type="match status" value="1"/>
</dbReference>
<evidence type="ECO:0000256" key="1">
    <source>
        <dbReference type="ARBA" id="ARBA00004383"/>
    </source>
</evidence>
<dbReference type="InterPro" id="IPR013766">
    <property type="entry name" value="Thioredoxin_domain"/>
</dbReference>
<gene>
    <name evidence="7" type="primary">dsbE</name>
    <name evidence="7" type="ORF">HMPREF0027_0216</name>
</gene>
<dbReference type="GO" id="GO:0030288">
    <property type="term" value="C:outer membrane-bounded periplasmic space"/>
    <property type="evidence" value="ECO:0007669"/>
    <property type="project" value="InterPro"/>
</dbReference>
<dbReference type="InterPro" id="IPR004799">
    <property type="entry name" value="Periplasmic_diS_OxRdtase_DsbE"/>
</dbReference>
<comment type="subcellular location">
    <subcellularLocation>
        <location evidence="1">Cell inner membrane</location>
        <topology evidence="1">Single-pass membrane protein</topology>
        <orientation evidence="1">Periplasmic side</orientation>
    </subcellularLocation>
</comment>